<name>A0ABQ6BMK8_9CAUL</name>
<dbReference type="EMBL" id="BSOY01000018">
    <property type="protein sequence ID" value="GLS01113.1"/>
    <property type="molecule type" value="Genomic_DNA"/>
</dbReference>
<evidence type="ECO:0000256" key="1">
    <source>
        <dbReference type="SAM" id="MobiDB-lite"/>
    </source>
</evidence>
<accession>A0ABQ6BMK8</accession>
<feature type="region of interest" description="Disordered" evidence="1">
    <location>
        <begin position="1"/>
        <end position="20"/>
    </location>
</feature>
<comment type="caution">
    <text evidence="2">The sequence shown here is derived from an EMBL/GenBank/DDBJ whole genome shotgun (WGS) entry which is preliminary data.</text>
</comment>
<gene>
    <name evidence="2" type="ORF">GCM10007859_11240</name>
</gene>
<organism evidence="2 3">
    <name type="scientific">Brevundimonas denitrificans</name>
    <dbReference type="NCBI Taxonomy" id="1443434"/>
    <lineage>
        <taxon>Bacteria</taxon>
        <taxon>Pseudomonadati</taxon>
        <taxon>Pseudomonadota</taxon>
        <taxon>Alphaproteobacteria</taxon>
        <taxon>Caulobacterales</taxon>
        <taxon>Caulobacteraceae</taxon>
        <taxon>Brevundimonas</taxon>
    </lineage>
</organism>
<evidence type="ECO:0000313" key="3">
    <source>
        <dbReference type="Proteomes" id="UP001156921"/>
    </source>
</evidence>
<proteinExistence type="predicted"/>
<protein>
    <submittedName>
        <fullName evidence="2">Uncharacterized protein</fullName>
    </submittedName>
</protein>
<dbReference type="Proteomes" id="UP001156921">
    <property type="component" value="Unassembled WGS sequence"/>
</dbReference>
<evidence type="ECO:0000313" key="2">
    <source>
        <dbReference type="EMBL" id="GLS01113.1"/>
    </source>
</evidence>
<reference evidence="3" key="1">
    <citation type="journal article" date="2019" name="Int. J. Syst. Evol. Microbiol.">
        <title>The Global Catalogue of Microorganisms (GCM) 10K type strain sequencing project: providing services to taxonomists for standard genome sequencing and annotation.</title>
        <authorList>
            <consortium name="The Broad Institute Genomics Platform"/>
            <consortium name="The Broad Institute Genome Sequencing Center for Infectious Disease"/>
            <person name="Wu L."/>
            <person name="Ma J."/>
        </authorList>
    </citation>
    <scope>NUCLEOTIDE SEQUENCE [LARGE SCALE GENOMIC DNA]</scope>
    <source>
        <strain evidence="3">NBRC 110107</strain>
    </source>
</reference>
<sequence>MEDAMPRRSPNASRPIDARKDAALDAAFPASDPVAILQPALTRAALPLSRKKDIQP</sequence>
<keyword evidence="3" id="KW-1185">Reference proteome</keyword>